<dbReference type="PANTHER" id="PTHR12778">
    <property type="entry name" value="SOLUTE CARRIER FAMILY 33 ACETYL-COA TRANSPORTER -RELATED"/>
    <property type="match status" value="1"/>
</dbReference>
<dbReference type="InterPro" id="IPR005829">
    <property type="entry name" value="Sugar_transporter_CS"/>
</dbReference>
<evidence type="ECO:0000256" key="2">
    <source>
        <dbReference type="ARBA" id="ARBA00007015"/>
    </source>
</evidence>
<evidence type="ECO:0000256" key="4">
    <source>
        <dbReference type="ARBA" id="ARBA00022692"/>
    </source>
</evidence>
<dbReference type="SUPFAM" id="SSF103473">
    <property type="entry name" value="MFS general substrate transporter"/>
    <property type="match status" value="1"/>
</dbReference>
<dbReference type="InterPro" id="IPR020846">
    <property type="entry name" value="MFS_dom"/>
</dbReference>
<organism evidence="9">
    <name type="scientific">marine metagenome</name>
    <dbReference type="NCBI Taxonomy" id="408172"/>
    <lineage>
        <taxon>unclassified sequences</taxon>
        <taxon>metagenomes</taxon>
        <taxon>ecological metagenomes</taxon>
    </lineage>
</organism>
<keyword evidence="5 7" id="KW-1133">Transmembrane helix</keyword>
<feature type="transmembrane region" description="Helical" evidence="7">
    <location>
        <begin position="50"/>
        <end position="69"/>
    </location>
</feature>
<keyword evidence="6 7" id="KW-0472">Membrane</keyword>
<feature type="transmembrane region" description="Helical" evidence="7">
    <location>
        <begin position="396"/>
        <end position="417"/>
    </location>
</feature>
<evidence type="ECO:0000256" key="5">
    <source>
        <dbReference type="ARBA" id="ARBA00022989"/>
    </source>
</evidence>
<evidence type="ECO:0000256" key="6">
    <source>
        <dbReference type="ARBA" id="ARBA00023136"/>
    </source>
</evidence>
<name>A0A381VQ89_9ZZZZ</name>
<accession>A0A381VQ89</accession>
<reference evidence="9" key="1">
    <citation type="submission" date="2018-05" db="EMBL/GenBank/DDBJ databases">
        <authorList>
            <person name="Lanie J.A."/>
            <person name="Ng W.-L."/>
            <person name="Kazmierczak K.M."/>
            <person name="Andrzejewski T.M."/>
            <person name="Davidsen T.M."/>
            <person name="Wayne K.J."/>
            <person name="Tettelin H."/>
            <person name="Glass J.I."/>
            <person name="Rusch D."/>
            <person name="Podicherti R."/>
            <person name="Tsui H.-C.T."/>
            <person name="Winkler M.E."/>
        </authorList>
    </citation>
    <scope>NUCLEOTIDE SEQUENCE</scope>
</reference>
<dbReference type="AlphaFoldDB" id="A0A381VQ89"/>
<sequence length="426" mass="46439">MTSLTESKSARISTLCALYFAQGFPWGFMTTALVAYLAKQGLTVEDTGHLIAMAILPWTFKLIWAPLIDSFNFPAMGRRRPWIIFAEIMMAVTLIAMAMSGDITSNLTFLGWMFFLHNCFASLQDVCTDALAVDILHPDERGQINGYMWGSKIIGVGFGSSIMGTILVKTSLNTTVLFQAGLVLAVMIFPLFFRERAGEKLLPWLKGKSMLPGDFVTVRNPLTVIKDLLKGFSIKATFIGAIFLLIASIGDGINGAILPVLFMQDLGWEPDSYSQIVGGLGTILEFIGALLGGFLADKVGRRKIIAIGYGGFAMTAILFGIFSAYWEFTYFSSAYLIISPFFRALGAVAIFSLFMKISWTKSAATMFTSYMAMSNMSSTTGSKLAGTLNNYVSNDIAFIVVGILAAIPLVLLLGINADEHPFQENP</sequence>
<keyword evidence="4 7" id="KW-0812">Transmembrane</keyword>
<feature type="transmembrane region" description="Helical" evidence="7">
    <location>
        <begin position="174"/>
        <end position="193"/>
    </location>
</feature>
<proteinExistence type="inferred from homology"/>
<protein>
    <recommendedName>
        <fullName evidence="8">Major facilitator superfamily (MFS) profile domain-containing protein</fullName>
    </recommendedName>
</protein>
<feature type="transmembrane region" description="Helical" evidence="7">
    <location>
        <begin position="307"/>
        <end position="326"/>
    </location>
</feature>
<feature type="transmembrane region" description="Helical" evidence="7">
    <location>
        <begin position="273"/>
        <end position="295"/>
    </location>
</feature>
<feature type="transmembrane region" description="Helical" evidence="7">
    <location>
        <begin position="236"/>
        <end position="261"/>
    </location>
</feature>
<evidence type="ECO:0000256" key="7">
    <source>
        <dbReference type="SAM" id="Phobius"/>
    </source>
</evidence>
<dbReference type="PROSITE" id="PS00216">
    <property type="entry name" value="SUGAR_TRANSPORT_1"/>
    <property type="match status" value="1"/>
</dbReference>
<feature type="transmembrane region" description="Helical" evidence="7">
    <location>
        <begin position="12"/>
        <end position="38"/>
    </location>
</feature>
<keyword evidence="3" id="KW-0813">Transport</keyword>
<dbReference type="GO" id="GO:0022857">
    <property type="term" value="F:transmembrane transporter activity"/>
    <property type="evidence" value="ECO:0007669"/>
    <property type="project" value="InterPro"/>
</dbReference>
<dbReference type="PROSITE" id="PS50850">
    <property type="entry name" value="MFS"/>
    <property type="match status" value="1"/>
</dbReference>
<dbReference type="InterPro" id="IPR036259">
    <property type="entry name" value="MFS_trans_sf"/>
</dbReference>
<feature type="transmembrane region" description="Helical" evidence="7">
    <location>
        <begin position="81"/>
        <end position="100"/>
    </location>
</feature>
<dbReference type="InterPro" id="IPR039309">
    <property type="entry name" value="BT1"/>
</dbReference>
<comment type="subcellular location">
    <subcellularLocation>
        <location evidence="1">Membrane</location>
        <topology evidence="1">Multi-pass membrane protein</topology>
    </subcellularLocation>
</comment>
<evidence type="ECO:0000313" key="9">
    <source>
        <dbReference type="EMBL" id="SVA41797.1"/>
    </source>
</evidence>
<dbReference type="EMBL" id="UINC01009316">
    <property type="protein sequence ID" value="SVA41797.1"/>
    <property type="molecule type" value="Genomic_DNA"/>
</dbReference>
<feature type="transmembrane region" description="Helical" evidence="7">
    <location>
        <begin position="332"/>
        <end position="354"/>
    </location>
</feature>
<dbReference type="InterPro" id="IPR004752">
    <property type="entry name" value="AmpG_permease/AT-1"/>
</dbReference>
<dbReference type="Pfam" id="PF07690">
    <property type="entry name" value="MFS_1"/>
    <property type="match status" value="1"/>
</dbReference>
<evidence type="ECO:0000259" key="8">
    <source>
        <dbReference type="PROSITE" id="PS50850"/>
    </source>
</evidence>
<dbReference type="Gene3D" id="1.20.1250.20">
    <property type="entry name" value="MFS general substrate transporter like domains"/>
    <property type="match status" value="2"/>
</dbReference>
<evidence type="ECO:0000256" key="1">
    <source>
        <dbReference type="ARBA" id="ARBA00004141"/>
    </source>
</evidence>
<gene>
    <name evidence="9" type="ORF">METZ01_LOCUS94651</name>
</gene>
<dbReference type="Pfam" id="PF03092">
    <property type="entry name" value="BT1"/>
    <property type="match status" value="1"/>
</dbReference>
<dbReference type="PANTHER" id="PTHR12778:SF10">
    <property type="entry name" value="MAJOR FACILITATOR SUPERFAMILY DOMAIN-CONTAINING PROTEIN 3"/>
    <property type="match status" value="1"/>
</dbReference>
<dbReference type="InterPro" id="IPR011701">
    <property type="entry name" value="MFS"/>
</dbReference>
<evidence type="ECO:0000256" key="3">
    <source>
        <dbReference type="ARBA" id="ARBA00022448"/>
    </source>
</evidence>
<dbReference type="GO" id="GO:0016020">
    <property type="term" value="C:membrane"/>
    <property type="evidence" value="ECO:0007669"/>
    <property type="project" value="UniProtKB-SubCell"/>
</dbReference>
<comment type="similarity">
    <text evidence="2">Belongs to the major facilitator superfamily. Folate-biopterin transporter (TC 2.A.71) family.</text>
</comment>
<feature type="domain" description="Major facilitator superfamily (MFS) profile" evidence="8">
    <location>
        <begin position="236"/>
        <end position="426"/>
    </location>
</feature>